<protein>
    <submittedName>
        <fullName evidence="1">Uncharacterized protein</fullName>
    </submittedName>
</protein>
<gene>
    <name evidence="1" type="ORF">BJ980_001664</name>
</gene>
<keyword evidence="2" id="KW-1185">Reference proteome</keyword>
<dbReference type="EMBL" id="JACCAA010000001">
    <property type="protein sequence ID" value="NYG58741.1"/>
    <property type="molecule type" value="Genomic_DNA"/>
</dbReference>
<proteinExistence type="predicted"/>
<reference evidence="1 2" key="1">
    <citation type="submission" date="2020-07" db="EMBL/GenBank/DDBJ databases">
        <title>Sequencing the genomes of 1000 actinobacteria strains.</title>
        <authorList>
            <person name="Klenk H.-P."/>
        </authorList>
    </citation>
    <scope>NUCLEOTIDE SEQUENCE [LARGE SCALE GENOMIC DNA]</scope>
    <source>
        <strain evidence="1 2">DSM 23819</strain>
    </source>
</reference>
<comment type="caution">
    <text evidence="1">The sequence shown here is derived from an EMBL/GenBank/DDBJ whole genome shotgun (WGS) entry which is preliminary data.</text>
</comment>
<evidence type="ECO:0000313" key="2">
    <source>
        <dbReference type="Proteomes" id="UP000540656"/>
    </source>
</evidence>
<name>A0A7Y9S074_9ACTN</name>
<dbReference type="RefSeq" id="WP_179501874.1">
    <property type="nucleotide sequence ID" value="NZ_JACCAA010000001.1"/>
</dbReference>
<organism evidence="1 2">
    <name type="scientific">Nocardioides daedukensis</name>
    <dbReference type="NCBI Taxonomy" id="634462"/>
    <lineage>
        <taxon>Bacteria</taxon>
        <taxon>Bacillati</taxon>
        <taxon>Actinomycetota</taxon>
        <taxon>Actinomycetes</taxon>
        <taxon>Propionibacteriales</taxon>
        <taxon>Nocardioidaceae</taxon>
        <taxon>Nocardioides</taxon>
    </lineage>
</organism>
<evidence type="ECO:0000313" key="1">
    <source>
        <dbReference type="EMBL" id="NYG58741.1"/>
    </source>
</evidence>
<dbReference type="AlphaFoldDB" id="A0A7Y9S074"/>
<accession>A0A7Y9S074</accession>
<dbReference type="Proteomes" id="UP000540656">
    <property type="component" value="Unassembled WGS sequence"/>
</dbReference>
<sequence>MNEEISIGLPRDQALVLFEWLARTGAGEQPAVFEDQAEQRVLWELEAALEKHLVEPFKSDYRELLEAARSRVRDSEE</sequence>